<sequence length="103" mass="11007">MDKSTEAALLLHGVDLVLAVSLIELLWLLLRRPTGVANLAPNLLAGLSLTLALRLSLVGSNAAWIVLCLVAAGVAHLMDLLARRRRPELFTPTQPLGQGRQAP</sequence>
<comment type="caution">
    <text evidence="2">The sequence shown here is derived from an EMBL/GenBank/DDBJ whole genome shotgun (WGS) entry which is preliminary data.</text>
</comment>
<feature type="transmembrane region" description="Helical" evidence="1">
    <location>
        <begin position="62"/>
        <end position="82"/>
    </location>
</feature>
<dbReference type="EMBL" id="JBIGHY010000004">
    <property type="protein sequence ID" value="MFG6414966.1"/>
    <property type="molecule type" value="Genomic_DNA"/>
</dbReference>
<dbReference type="RefSeq" id="WP_394471027.1">
    <property type="nucleotide sequence ID" value="NZ_JBIGHY010000004.1"/>
</dbReference>
<protein>
    <submittedName>
        <fullName evidence="2">Uncharacterized protein</fullName>
    </submittedName>
</protein>
<proteinExistence type="predicted"/>
<evidence type="ECO:0000313" key="2">
    <source>
        <dbReference type="EMBL" id="MFG6414966.1"/>
    </source>
</evidence>
<organism evidence="2 3">
    <name type="scientific">Pelomonas dachongensis</name>
    <dbReference type="NCBI Taxonomy" id="3299029"/>
    <lineage>
        <taxon>Bacteria</taxon>
        <taxon>Pseudomonadati</taxon>
        <taxon>Pseudomonadota</taxon>
        <taxon>Betaproteobacteria</taxon>
        <taxon>Burkholderiales</taxon>
        <taxon>Sphaerotilaceae</taxon>
        <taxon>Roseateles</taxon>
    </lineage>
</organism>
<keyword evidence="1" id="KW-0812">Transmembrane</keyword>
<evidence type="ECO:0000313" key="3">
    <source>
        <dbReference type="Proteomes" id="UP001606300"/>
    </source>
</evidence>
<keyword evidence="1" id="KW-1133">Transmembrane helix</keyword>
<keyword evidence="3" id="KW-1185">Reference proteome</keyword>
<evidence type="ECO:0000256" key="1">
    <source>
        <dbReference type="SAM" id="Phobius"/>
    </source>
</evidence>
<name>A0ABW7ENG0_9BURK</name>
<dbReference type="Proteomes" id="UP001606300">
    <property type="component" value="Unassembled WGS sequence"/>
</dbReference>
<keyword evidence="1" id="KW-0472">Membrane</keyword>
<gene>
    <name evidence="2" type="ORF">ACG02S_13785</name>
</gene>
<accession>A0ABW7ENG0</accession>
<reference evidence="2 3" key="1">
    <citation type="submission" date="2024-09" db="EMBL/GenBank/DDBJ databases">
        <title>Novel species of the genus Pelomonas and Roseateles isolated from streams.</title>
        <authorList>
            <person name="Lu H."/>
        </authorList>
    </citation>
    <scope>NUCLEOTIDE SEQUENCE [LARGE SCALE GENOMIC DNA]</scope>
    <source>
        <strain evidence="2 3">DC23W</strain>
    </source>
</reference>
<feature type="transmembrane region" description="Helical" evidence="1">
    <location>
        <begin position="6"/>
        <end position="29"/>
    </location>
</feature>